<dbReference type="Proteomes" id="UP000229342">
    <property type="component" value="Unassembled WGS sequence"/>
</dbReference>
<evidence type="ECO:0000313" key="2">
    <source>
        <dbReference type="Proteomes" id="UP000229342"/>
    </source>
</evidence>
<name>A0A2H0KC77_9BACT</name>
<dbReference type="GO" id="GO:0006402">
    <property type="term" value="P:mRNA catabolic process"/>
    <property type="evidence" value="ECO:0007669"/>
    <property type="project" value="TreeGrafter"/>
</dbReference>
<protein>
    <submittedName>
        <fullName evidence="1">Toxin-antitoxin system protein</fullName>
    </submittedName>
</protein>
<dbReference type="AlphaFoldDB" id="A0A2H0KC77"/>
<dbReference type="PANTHER" id="PTHR33988">
    <property type="entry name" value="ENDORIBONUCLEASE MAZF-RELATED"/>
    <property type="match status" value="1"/>
</dbReference>
<evidence type="ECO:0000313" key="1">
    <source>
        <dbReference type="EMBL" id="PIQ68827.1"/>
    </source>
</evidence>
<accession>A0A2H0KC77</accession>
<dbReference type="EMBL" id="PCVG01000024">
    <property type="protein sequence ID" value="PIQ68827.1"/>
    <property type="molecule type" value="Genomic_DNA"/>
</dbReference>
<dbReference type="SUPFAM" id="SSF50118">
    <property type="entry name" value="Cell growth inhibitor/plasmid maintenance toxic component"/>
    <property type="match status" value="1"/>
</dbReference>
<reference evidence="1 2" key="1">
    <citation type="submission" date="2017-09" db="EMBL/GenBank/DDBJ databases">
        <title>Depth-based differentiation of microbial function through sediment-hosted aquifers and enrichment of novel symbionts in the deep terrestrial subsurface.</title>
        <authorList>
            <person name="Probst A.J."/>
            <person name="Ladd B."/>
            <person name="Jarett J.K."/>
            <person name="Geller-Mcgrath D.E."/>
            <person name="Sieber C.M."/>
            <person name="Emerson J.B."/>
            <person name="Anantharaman K."/>
            <person name="Thomas B.C."/>
            <person name="Malmstrom R."/>
            <person name="Stieglmeier M."/>
            <person name="Klingl A."/>
            <person name="Woyke T."/>
            <person name="Ryan C.M."/>
            <person name="Banfield J.F."/>
        </authorList>
    </citation>
    <scope>NUCLEOTIDE SEQUENCE [LARGE SCALE GENOMIC DNA]</scope>
    <source>
        <strain evidence="1">CG11_big_fil_rev_8_21_14_0_20_46_11</strain>
    </source>
</reference>
<dbReference type="GO" id="GO:0003677">
    <property type="term" value="F:DNA binding"/>
    <property type="evidence" value="ECO:0007669"/>
    <property type="project" value="InterPro"/>
</dbReference>
<dbReference type="GO" id="GO:0016075">
    <property type="term" value="P:rRNA catabolic process"/>
    <property type="evidence" value="ECO:0007669"/>
    <property type="project" value="TreeGrafter"/>
</dbReference>
<dbReference type="Gene3D" id="2.30.30.110">
    <property type="match status" value="1"/>
</dbReference>
<gene>
    <name evidence="1" type="ORF">COV91_02005</name>
</gene>
<dbReference type="InterPro" id="IPR003477">
    <property type="entry name" value="PemK-like"/>
</dbReference>
<dbReference type="Pfam" id="PF02452">
    <property type="entry name" value="PemK_toxin"/>
    <property type="match status" value="1"/>
</dbReference>
<dbReference type="GO" id="GO:0004521">
    <property type="term" value="F:RNA endonuclease activity"/>
    <property type="evidence" value="ECO:0007669"/>
    <property type="project" value="TreeGrafter"/>
</dbReference>
<comment type="caution">
    <text evidence="1">The sequence shown here is derived from an EMBL/GenBank/DDBJ whole genome shotgun (WGS) entry which is preliminary data.</text>
</comment>
<dbReference type="PANTHER" id="PTHR33988:SF2">
    <property type="entry name" value="ENDORIBONUCLEASE MAZF"/>
    <property type="match status" value="1"/>
</dbReference>
<proteinExistence type="predicted"/>
<dbReference type="InterPro" id="IPR011067">
    <property type="entry name" value="Plasmid_toxin/cell-grow_inhib"/>
</dbReference>
<sequence length="137" mass="15915">MEGETLKEKILRWFSEWARLKPHLHFSESGAFPKRREIWWAHIGQNIGVEINGKSGRFERPVLIVRVFNKDFVLVVPISSKAKEGQYYHSFTNQSGKRNVVVLSQIKSISSKRLMRKVAEMGGDDFTVILIRLKEML</sequence>
<organism evidence="1 2">
    <name type="scientific">Candidatus Taylorbacteria bacterium CG11_big_fil_rev_8_21_14_0_20_46_11</name>
    <dbReference type="NCBI Taxonomy" id="1975025"/>
    <lineage>
        <taxon>Bacteria</taxon>
        <taxon>Candidatus Tayloriibacteriota</taxon>
    </lineage>
</organism>